<keyword evidence="5" id="KW-1185">Reference proteome</keyword>
<evidence type="ECO:0000256" key="2">
    <source>
        <dbReference type="SAM" id="MobiDB-lite"/>
    </source>
</evidence>
<evidence type="ECO:0000256" key="3">
    <source>
        <dbReference type="SAM" id="SignalP"/>
    </source>
</evidence>
<dbReference type="EMBL" id="JAODUP010000317">
    <property type="protein sequence ID" value="KAK2152813.1"/>
    <property type="molecule type" value="Genomic_DNA"/>
</dbReference>
<protein>
    <submittedName>
        <fullName evidence="4">Uncharacterized protein</fullName>
    </submittedName>
</protein>
<feature type="compositionally biased region" description="Pro residues" evidence="2">
    <location>
        <begin position="728"/>
        <end position="738"/>
    </location>
</feature>
<dbReference type="AlphaFoldDB" id="A0AAD9N296"/>
<evidence type="ECO:0000313" key="5">
    <source>
        <dbReference type="Proteomes" id="UP001208570"/>
    </source>
</evidence>
<sequence>MGILFTNLLANVVAWITGSYVTDGLDGCECVVASTRPLMFGRFGRLLVNAKSRTLPQVKAGGCSQYCQGYTIYHKGVHHCDDHISMPREWINAVPVACLTPQLVVGYDLSYLLANVTMCFNYVLSKIRCRRQQRRATRPASFPGPRSDGTPTADVGHGVTTILKPPRQGSVYADDDDMVTIDGFTYRHLVQDVTNFKTMLLKLKRVIQEVDEAQYKLEIDSAELICLARRQLCTENPILPKDEFHGQNWKNGFKLSSSQPTSPYDDSNKYSFAAYLERDEHIQNNSNTDDVIKENSELKLQLQGIRHQVEEQERTIMLLQQQMTKYECGYSEPGGKAYSHVATQTDKQVSGFYKAGSYRSACVRRSSSTSSQPLSRYGNRTEFREISRNSITDEVFMDLESCDNDDDLDLLMEEVSLGSVCLSSVGDNFSQCGERSMSVASNHPGSVSRRSSFAARDQPYFYQQDSSHRDGPANHDIVNILCRKDPETYPGLEASDTFTVEHAKPQNGKCKIHFCETKAMQYQDSETGDCEDTVFMSSPKHPKTSTDETDENTDIGGKNTSAEYDGIPSANGSSSFSVHHRQSLSGQSDCSAQSHKADSFLTQEKEGCSFNWLSATDSVSELGYQSAASIAQLDDEVSELGDGRSTTSEQQQAAENNNTVLVMSESDDKKHSADKVQHVLKKQQCLQEPEDNVAIKSAGQSEQEPKKSARSLKFPSGRITKWSNPKPSIKPPPRPIQPPTKLDIMKQSQSVDSIRFGLPSQSSATIAEGPVEGAISEQAQRAGVLVGGAKKHRQLPSLTSVQHLTTNLGEPRASRLPRMASAGNVGAVHPGNHSRYQPILRGRAK</sequence>
<keyword evidence="3" id="KW-0732">Signal</keyword>
<gene>
    <name evidence="4" type="ORF">LSH36_317g03070</name>
</gene>
<feature type="region of interest" description="Disordered" evidence="2">
    <location>
        <begin position="135"/>
        <end position="160"/>
    </location>
</feature>
<accession>A0AAD9N296</accession>
<feature type="compositionally biased region" description="Polar residues" evidence="2">
    <location>
        <begin position="644"/>
        <end position="661"/>
    </location>
</feature>
<feature type="compositionally biased region" description="Basic and acidic residues" evidence="2">
    <location>
        <begin position="666"/>
        <end position="677"/>
    </location>
</feature>
<evidence type="ECO:0000256" key="1">
    <source>
        <dbReference type="SAM" id="Coils"/>
    </source>
</evidence>
<proteinExistence type="predicted"/>
<feature type="coiled-coil region" evidence="1">
    <location>
        <begin position="295"/>
        <end position="322"/>
    </location>
</feature>
<reference evidence="4" key="1">
    <citation type="journal article" date="2023" name="Mol. Biol. Evol.">
        <title>Third-Generation Sequencing Reveals the Adaptive Role of the Epigenome in Three Deep-Sea Polychaetes.</title>
        <authorList>
            <person name="Perez M."/>
            <person name="Aroh O."/>
            <person name="Sun Y."/>
            <person name="Lan Y."/>
            <person name="Juniper S.K."/>
            <person name="Young C.R."/>
            <person name="Angers B."/>
            <person name="Qian P.Y."/>
        </authorList>
    </citation>
    <scope>NUCLEOTIDE SEQUENCE</scope>
    <source>
        <strain evidence="4">P08H-3</strain>
    </source>
</reference>
<feature type="region of interest" description="Disordered" evidence="2">
    <location>
        <begin position="637"/>
        <end position="741"/>
    </location>
</feature>
<organism evidence="4 5">
    <name type="scientific">Paralvinella palmiformis</name>
    <dbReference type="NCBI Taxonomy" id="53620"/>
    <lineage>
        <taxon>Eukaryota</taxon>
        <taxon>Metazoa</taxon>
        <taxon>Spiralia</taxon>
        <taxon>Lophotrochozoa</taxon>
        <taxon>Annelida</taxon>
        <taxon>Polychaeta</taxon>
        <taxon>Sedentaria</taxon>
        <taxon>Canalipalpata</taxon>
        <taxon>Terebellida</taxon>
        <taxon>Terebelliformia</taxon>
        <taxon>Alvinellidae</taxon>
        <taxon>Paralvinella</taxon>
    </lineage>
</organism>
<feature type="chain" id="PRO_5041965854" evidence="3">
    <location>
        <begin position="25"/>
        <end position="845"/>
    </location>
</feature>
<comment type="caution">
    <text evidence="4">The sequence shown here is derived from an EMBL/GenBank/DDBJ whole genome shotgun (WGS) entry which is preliminary data.</text>
</comment>
<dbReference type="Proteomes" id="UP001208570">
    <property type="component" value="Unassembled WGS sequence"/>
</dbReference>
<feature type="region of interest" description="Disordered" evidence="2">
    <location>
        <begin position="822"/>
        <end position="845"/>
    </location>
</feature>
<evidence type="ECO:0000313" key="4">
    <source>
        <dbReference type="EMBL" id="KAK2152813.1"/>
    </source>
</evidence>
<feature type="signal peptide" evidence="3">
    <location>
        <begin position="1"/>
        <end position="24"/>
    </location>
</feature>
<keyword evidence="1" id="KW-0175">Coiled coil</keyword>
<name>A0AAD9N296_9ANNE</name>